<name>A0A3L6L7J8_9TRYP</name>
<feature type="region of interest" description="Disordered" evidence="2">
    <location>
        <begin position="1403"/>
        <end position="1449"/>
    </location>
</feature>
<evidence type="ECO:0000313" key="4">
    <source>
        <dbReference type="Proteomes" id="UP000266743"/>
    </source>
</evidence>
<feature type="compositionally biased region" description="Basic and acidic residues" evidence="2">
    <location>
        <begin position="924"/>
        <end position="936"/>
    </location>
</feature>
<evidence type="ECO:0000313" key="3">
    <source>
        <dbReference type="EMBL" id="RHW72644.1"/>
    </source>
</evidence>
<keyword evidence="1" id="KW-0175">Coiled coil</keyword>
<feature type="region of interest" description="Disordered" evidence="2">
    <location>
        <begin position="783"/>
        <end position="804"/>
    </location>
</feature>
<feature type="compositionally biased region" description="Polar residues" evidence="2">
    <location>
        <begin position="1765"/>
        <end position="1774"/>
    </location>
</feature>
<feature type="compositionally biased region" description="Basic and acidic residues" evidence="2">
    <location>
        <begin position="1777"/>
        <end position="1791"/>
    </location>
</feature>
<gene>
    <name evidence="3" type="ORF">DPX39_050010600</name>
</gene>
<feature type="region of interest" description="Disordered" evidence="2">
    <location>
        <begin position="1685"/>
        <end position="1736"/>
    </location>
</feature>
<dbReference type="Proteomes" id="UP000266743">
    <property type="component" value="Chromosome 5"/>
</dbReference>
<feature type="region of interest" description="Disordered" evidence="2">
    <location>
        <begin position="1568"/>
        <end position="1587"/>
    </location>
</feature>
<feature type="compositionally biased region" description="Basic and acidic residues" evidence="2">
    <location>
        <begin position="1415"/>
        <end position="1436"/>
    </location>
</feature>
<feature type="compositionally biased region" description="Low complexity" evidence="2">
    <location>
        <begin position="1855"/>
        <end position="1877"/>
    </location>
</feature>
<feature type="region of interest" description="Disordered" evidence="2">
    <location>
        <begin position="1932"/>
        <end position="1965"/>
    </location>
</feature>
<accession>A0A3L6L7J8</accession>
<reference evidence="3 4" key="1">
    <citation type="submission" date="2018-09" db="EMBL/GenBank/DDBJ databases">
        <title>whole genome sequence of T. equiperdum IVM-t1 strain.</title>
        <authorList>
            <person name="Suganuma K."/>
        </authorList>
    </citation>
    <scope>NUCLEOTIDE SEQUENCE [LARGE SCALE GENOMIC DNA]</scope>
    <source>
        <strain evidence="3 4">IVM-t1</strain>
    </source>
</reference>
<organism evidence="3 4">
    <name type="scientific">Trypanosoma brucei equiperdum</name>
    <dbReference type="NCBI Taxonomy" id="630700"/>
    <lineage>
        <taxon>Eukaryota</taxon>
        <taxon>Discoba</taxon>
        <taxon>Euglenozoa</taxon>
        <taxon>Kinetoplastea</taxon>
        <taxon>Metakinetoplastina</taxon>
        <taxon>Trypanosomatida</taxon>
        <taxon>Trypanosomatidae</taxon>
        <taxon>Trypanosoma</taxon>
    </lineage>
</organism>
<feature type="region of interest" description="Disordered" evidence="2">
    <location>
        <begin position="2003"/>
        <end position="2026"/>
    </location>
</feature>
<feature type="region of interest" description="Disordered" evidence="2">
    <location>
        <begin position="19"/>
        <end position="45"/>
    </location>
</feature>
<feature type="compositionally biased region" description="Polar residues" evidence="2">
    <location>
        <begin position="2003"/>
        <end position="2012"/>
    </location>
</feature>
<feature type="region of interest" description="Disordered" evidence="2">
    <location>
        <begin position="1187"/>
        <end position="1214"/>
    </location>
</feature>
<feature type="compositionally biased region" description="Polar residues" evidence="2">
    <location>
        <begin position="1403"/>
        <end position="1414"/>
    </location>
</feature>
<comment type="caution">
    <text evidence="3">The sequence shown here is derived from an EMBL/GenBank/DDBJ whole genome shotgun (WGS) entry which is preliminary data.</text>
</comment>
<feature type="coiled-coil region" evidence="1">
    <location>
        <begin position="358"/>
        <end position="385"/>
    </location>
</feature>
<sequence>MEGQKYDWANAHARLWTSFKKSQESNDTPTARGDIRMDSSPTAPSVHLRNSAAVRDITTAVLAEAMGRGKADEPVFTEELEARIVWLLENEGVDSPMRDLLGAIMHLKKRIEMRGGEVAITSSRVADIVGETLYHLTGRKVSGHVNEGASTGKDFDDVNESPFLKVLMQVEKCKKTARKLAERNGICKSYDSESSLGEILDMMSSCRPCAVERTIDEDNKETLRQVMDILGASPGVPVGQAPSLTLKLTKDLEFARRDVHTCSALLHQYEKAAMSRFSSCGVVSPPTVEQERAILLSDRPNVSVSSNDQWIEREFKDVISIMTQVNQRFHLNIVPNHLRGWPTSSSAEVVFDHMRTSLESARDMIAALAEREQEVRSKLAEITRKLRHSDDRSASECSDDRFSRKLSDDTVVSGHSAAIEMAQHLGLLVDHQLKKEENVNQESLQGYRKKMREILMRILRWLPDGDGSSQGDTDPTCLSPTKAPQDEDALAGYVESVVQRFAAQSNVPDTLVPHIRELCTNVSQLADSLACGNVQCIDDSTMTTLLSTVDQLRRWVLGERCDTRSSADNALIQQCLCELAQLLPTGTSPSSCEGAVEIEPPVNNLLEMVQLLKRRQEQWVQEQHKHQASGANSRMEKARLEEIVREGGKQLVKRCKEILLISANSVEAEAVINALSDELTDDVPAVKDCAVDAAPGNNQGSTGAHSITLATTVFRDLDERLKLIKTRYHRLQHAYEANKVRLDNLIQSNIPRGKRWARICNTVGALCRAVGVEELAFRLEHDGRPESLQSPSAPTASASNTTSPAAVASAFKQTLRADLTKSDAGQSVTDGELLEALKLVESRLKDNTALCDRVSQQSRLLLLQEERKQWREEVVTFRQAIQVILQRLAEAGQRIKRSLYLLGTDECAEDDVVETVLREQECRDDDKSRLKQRQDEGDGGDPDSEWNGADEERLQKQQEVNEEALAVLLRKFGRWATRLHETTEDHLHTQKKLVKYFAAVHRFFCNANVAPPNLDSCTGALLDIDTTLMHFADGILPVLDRAIDAAQSKRKKRTGVTSCGNKALLNILNSGKSSADTGDSEACRTVTGEKDDADARNEVMSLLLQNAPADRILPADHRITRLYEMVGKLRTMVSGLLSVRYLAIPVAVGNRGSGGNSDELVFADGFGDDDYIELDLNTLRAVGGKGSKEGTAGIEGDHNSGSGAAANIESKGSDGATYVSDEKLLRIVESNVTAVYQALAKFSTDYKLAAILLQKDTESMQHFIAEMLKYYIELDVKRGFGQDPEMLRELYILIHERAKRQRGCYFFSRVGGEGPCVWSAALEQLSCGFIGILEKLHKRTETAAELRELVDDVVDICAMYVNWVDTTGATITSLHPLPEDVLTACIRQDVVAEEEVMSVVEGNQLQPHGNQSCDRCSDARDELEVEDVRDSGEEVPKPPLPPGHSRPKVSHFKKDDIVLKVIAHMFQVAQEVLSLSGSNSERTQQLEEQLQLLRESVAVAEQGRDKALSEAAVSRAELRRWRRQHHVPDDQLQPPPPLPIVQQHQQEKRPSGLERPVSPSPVTTITIDDEGIHPGVGRAPPPSAVAPGRDDALLHVAEVMKELTDELRGVCGRRGSDISYPPVATVLDSTSKTLTASEGSRRRVMMDTESDFYSGASVSTATFQRGLATRGSTAGAPLVREQKGNAMQYGKSSPSFAPPTTPPRSGNKELSPMGEMSASPPSFQPPSQGLQTQQRPQGIIQSYDEGRHSPAARDTVVLASGGTKYTTRAPSTQHYRSHSEGVNAHERDVSTRQRHAGRSRGGAVSDMVGGLQTKSDGRRTTSATRAPVTRTPPSLSAALRGQSPQANPRTPVRVAASPSSLSSPNAAAPTAAAPIRRSSPHSRKYRDGMEELMDGLYANYHAYHDCVCGNQPKGHHGSGVLKSTNRPAAVVASRQCARNRKPGTTGDRYCENVKRSPGGSLSVRTTVSGKSYAAGGGQARPHSSNEEDYTLHMSSLHNTGSSIVISPDSTATYPDVGDTDASRRGRDRRQIGHEAQGLFFRGLEREEPLRGPARQVISGTRSPSRARDGGGLRGILKQQHHQRQSTVTPTRRVSSLGYGVNDYAHGANSKQLLDVVARQRWGNGMSSDVPLRLPP</sequence>
<evidence type="ECO:0000256" key="2">
    <source>
        <dbReference type="SAM" id="MobiDB-lite"/>
    </source>
</evidence>
<protein>
    <submittedName>
        <fullName evidence="3">Uncharacterized protein</fullName>
    </submittedName>
</protein>
<proteinExistence type="predicted"/>
<feature type="compositionally biased region" description="Low complexity" evidence="2">
    <location>
        <begin position="1717"/>
        <end position="1728"/>
    </location>
</feature>
<feature type="region of interest" description="Disordered" evidence="2">
    <location>
        <begin position="1526"/>
        <end position="1562"/>
    </location>
</feature>
<dbReference type="EMBL" id="QSBY01000005">
    <property type="protein sequence ID" value="RHW72644.1"/>
    <property type="molecule type" value="Genomic_DNA"/>
</dbReference>
<feature type="region of interest" description="Disordered" evidence="2">
    <location>
        <begin position="924"/>
        <end position="948"/>
    </location>
</feature>
<evidence type="ECO:0000256" key="1">
    <source>
        <dbReference type="SAM" id="Coils"/>
    </source>
</evidence>
<feature type="compositionally biased region" description="Low complexity" evidence="2">
    <location>
        <begin position="790"/>
        <end position="804"/>
    </location>
</feature>
<feature type="region of interest" description="Disordered" evidence="2">
    <location>
        <begin position="1765"/>
        <end position="1883"/>
    </location>
</feature>